<dbReference type="Gene3D" id="3.30.420.10">
    <property type="entry name" value="Ribonuclease H-like superfamily/Ribonuclease H"/>
    <property type="match status" value="1"/>
</dbReference>
<name>A0A2U1PHN1_ARTAN</name>
<dbReference type="Pfam" id="PF13456">
    <property type="entry name" value="RVT_3"/>
    <property type="match status" value="1"/>
</dbReference>
<accession>A0A2U1PHN1</accession>
<proteinExistence type="predicted"/>
<dbReference type="InterPro" id="IPR012337">
    <property type="entry name" value="RNaseH-like_sf"/>
</dbReference>
<reference evidence="2 3" key="1">
    <citation type="journal article" date="2018" name="Mol. Plant">
        <title>The genome of Artemisia annua provides insight into the evolution of Asteraceae family and artemisinin biosynthesis.</title>
        <authorList>
            <person name="Shen Q."/>
            <person name="Zhang L."/>
            <person name="Liao Z."/>
            <person name="Wang S."/>
            <person name="Yan T."/>
            <person name="Shi P."/>
            <person name="Liu M."/>
            <person name="Fu X."/>
            <person name="Pan Q."/>
            <person name="Wang Y."/>
            <person name="Lv Z."/>
            <person name="Lu X."/>
            <person name="Zhang F."/>
            <person name="Jiang W."/>
            <person name="Ma Y."/>
            <person name="Chen M."/>
            <person name="Hao X."/>
            <person name="Li L."/>
            <person name="Tang Y."/>
            <person name="Lv G."/>
            <person name="Zhou Y."/>
            <person name="Sun X."/>
            <person name="Brodelius P.E."/>
            <person name="Rose J.K.C."/>
            <person name="Tang K."/>
        </authorList>
    </citation>
    <scope>NUCLEOTIDE SEQUENCE [LARGE SCALE GENOMIC DNA]</scope>
    <source>
        <strain evidence="3">cv. Huhao1</strain>
        <tissue evidence="2">Leaf</tissue>
    </source>
</reference>
<dbReference type="FunFam" id="3.30.420.10:FF:000076">
    <property type="entry name" value="RBR-type E3 ubiquitin transferase"/>
    <property type="match status" value="1"/>
</dbReference>
<evidence type="ECO:0000259" key="1">
    <source>
        <dbReference type="Pfam" id="PF13456"/>
    </source>
</evidence>
<protein>
    <submittedName>
        <fullName evidence="2">Polynucleotidyl transferase, ribonuclease H-like superfamily protein</fullName>
    </submittedName>
</protein>
<dbReference type="SUPFAM" id="SSF53098">
    <property type="entry name" value="Ribonuclease H-like"/>
    <property type="match status" value="1"/>
</dbReference>
<organism evidence="2 3">
    <name type="scientific">Artemisia annua</name>
    <name type="common">Sweet wormwood</name>
    <dbReference type="NCBI Taxonomy" id="35608"/>
    <lineage>
        <taxon>Eukaryota</taxon>
        <taxon>Viridiplantae</taxon>
        <taxon>Streptophyta</taxon>
        <taxon>Embryophyta</taxon>
        <taxon>Tracheophyta</taxon>
        <taxon>Spermatophyta</taxon>
        <taxon>Magnoliopsida</taxon>
        <taxon>eudicotyledons</taxon>
        <taxon>Gunneridae</taxon>
        <taxon>Pentapetalae</taxon>
        <taxon>asterids</taxon>
        <taxon>campanulids</taxon>
        <taxon>Asterales</taxon>
        <taxon>Asteraceae</taxon>
        <taxon>Asteroideae</taxon>
        <taxon>Anthemideae</taxon>
        <taxon>Artemisiinae</taxon>
        <taxon>Artemisia</taxon>
    </lineage>
</organism>
<dbReference type="AlphaFoldDB" id="A0A2U1PHN1"/>
<gene>
    <name evidence="2" type="ORF">CTI12_AA151500</name>
</gene>
<dbReference type="InterPro" id="IPR002156">
    <property type="entry name" value="RNaseH_domain"/>
</dbReference>
<dbReference type="STRING" id="35608.A0A2U1PHN1"/>
<evidence type="ECO:0000313" key="3">
    <source>
        <dbReference type="Proteomes" id="UP000245207"/>
    </source>
</evidence>
<keyword evidence="3" id="KW-1185">Reference proteome</keyword>
<keyword evidence="2" id="KW-0808">Transferase</keyword>
<dbReference type="EMBL" id="PKPP01001150">
    <property type="protein sequence ID" value="PWA85177.1"/>
    <property type="molecule type" value="Genomic_DNA"/>
</dbReference>
<dbReference type="GO" id="GO:0003676">
    <property type="term" value="F:nucleic acid binding"/>
    <property type="evidence" value="ECO:0007669"/>
    <property type="project" value="InterPro"/>
</dbReference>
<dbReference type="InterPro" id="IPR036397">
    <property type="entry name" value="RNaseH_sf"/>
</dbReference>
<comment type="caution">
    <text evidence="2">The sequence shown here is derived from an EMBL/GenBank/DDBJ whole genome shotgun (WGS) entry which is preliminary data.</text>
</comment>
<evidence type="ECO:0000313" key="2">
    <source>
        <dbReference type="EMBL" id="PWA85177.1"/>
    </source>
</evidence>
<feature type="domain" description="RNase H type-1" evidence="1">
    <location>
        <begin position="62"/>
        <end position="183"/>
    </location>
</feature>
<dbReference type="PANTHER" id="PTHR46387">
    <property type="entry name" value="POLYNUCLEOTIDYL TRANSFERASE, RIBONUCLEASE H-LIKE SUPERFAMILY PROTEIN"/>
    <property type="match status" value="1"/>
</dbReference>
<dbReference type="CDD" id="cd09279">
    <property type="entry name" value="RNase_HI_like"/>
    <property type="match status" value="1"/>
</dbReference>
<dbReference type="GO" id="GO:0016740">
    <property type="term" value="F:transferase activity"/>
    <property type="evidence" value="ECO:0007669"/>
    <property type="project" value="UniProtKB-KW"/>
</dbReference>
<dbReference type="Proteomes" id="UP000245207">
    <property type="component" value="Unassembled WGS sequence"/>
</dbReference>
<sequence>MVRAYNFYCAEEAIANRMNLGYQKGGRGNTAHKRFRRTLAQSDLGSTYSSDSFNERKCMLEFAAVVKENPGPAGAGVVLHDEDTSLVCYLREGLGTTTKGVAEYKALILGLKYALARGYTHIRAEGYSTHVCIQVNGMWRAKSSNMLNLYNVVMDLKEKFQSFEIFHVEREYDNEADEQANMAVHLNYGEVQEGVIGDDSNFEPLLESQLETLSSAYH</sequence>
<dbReference type="PANTHER" id="PTHR46387:SF2">
    <property type="entry name" value="RIBONUCLEASE HI"/>
    <property type="match status" value="1"/>
</dbReference>
<dbReference type="GO" id="GO:0004523">
    <property type="term" value="F:RNA-DNA hybrid ribonuclease activity"/>
    <property type="evidence" value="ECO:0007669"/>
    <property type="project" value="InterPro"/>
</dbReference>
<dbReference type="OrthoDB" id="2139127at2759"/>